<keyword evidence="1" id="KW-0804">Transcription</keyword>
<dbReference type="Proteomes" id="UP000323454">
    <property type="component" value="Unassembled WGS sequence"/>
</dbReference>
<dbReference type="InterPro" id="IPR025182">
    <property type="entry name" value="RNApol-bd_RbpA"/>
</dbReference>
<dbReference type="HAMAP" id="MF_01483">
    <property type="entry name" value="RbpA"/>
    <property type="match status" value="1"/>
</dbReference>
<keyword evidence="3" id="KW-1185">Reference proteome</keyword>
<name>A0A5B2X6M2_9PSEU</name>
<sequence>MSQSTLRGSRLGAVSRERVDVQSAPRQLVRFVCPKGHDFEVPFAEDAELPDLWACRQHSVDAPRVGIEPVAAHGRVRTHWDMLRERRSIAELEELLVERLYELTVERRQSA</sequence>
<evidence type="ECO:0000313" key="3">
    <source>
        <dbReference type="Proteomes" id="UP000323454"/>
    </source>
</evidence>
<reference evidence="2 3" key="1">
    <citation type="submission" date="2019-09" db="EMBL/GenBank/DDBJ databases">
        <title>Goodfellowia gen. nov., a new genus of the Pseudonocardineae related to Actinoalloteichus, containing Goodfellowia coeruleoviolacea gen. nov., comb. nov. gen. nov., comb. nov.</title>
        <authorList>
            <person name="Labeda D."/>
        </authorList>
    </citation>
    <scope>NUCLEOTIDE SEQUENCE [LARGE SCALE GENOMIC DNA]</scope>
    <source>
        <strain evidence="2 3">AN110305</strain>
    </source>
</reference>
<comment type="similarity">
    <text evidence="1">Belongs to the RNA polymerase-binding protein RbpA family.</text>
</comment>
<proteinExistence type="inferred from homology"/>
<evidence type="ECO:0000256" key="1">
    <source>
        <dbReference type="HAMAP-Rule" id="MF_01483"/>
    </source>
</evidence>
<dbReference type="Gene3D" id="2.20.28.270">
    <property type="entry name" value="RNA polymerase-binding protein A"/>
    <property type="match status" value="1"/>
</dbReference>
<comment type="function">
    <text evidence="1">Binds to RNA polymerase (RNAP), stimulating transcription from principal, but not alternative sigma factor promoters.</text>
</comment>
<comment type="subunit">
    <text evidence="1">Forms a complex with the RNAP catalytic core and with free principal sigma factors.</text>
</comment>
<keyword evidence="1" id="KW-0805">Transcription regulation</keyword>
<accession>A0A5B2X6M2</accession>
<comment type="caution">
    <text evidence="1">Lacks conserved residue(s) required for the propagation of feature annotation.</text>
</comment>
<gene>
    <name evidence="1" type="primary">rbpA</name>
    <name evidence="2" type="ORF">F0L68_23425</name>
</gene>
<reference evidence="2 3" key="2">
    <citation type="submission" date="2019-09" db="EMBL/GenBank/DDBJ databases">
        <authorList>
            <person name="Jin C."/>
        </authorList>
    </citation>
    <scope>NUCLEOTIDE SEQUENCE [LARGE SCALE GENOMIC DNA]</scope>
    <source>
        <strain evidence="2 3">AN110305</strain>
    </source>
</reference>
<dbReference type="EMBL" id="VUOB01000041">
    <property type="protein sequence ID" value="KAA2258781.1"/>
    <property type="molecule type" value="Genomic_DNA"/>
</dbReference>
<dbReference type="AlphaFoldDB" id="A0A5B2X6M2"/>
<dbReference type="InterPro" id="IPR038638">
    <property type="entry name" value="RbpA_sf"/>
</dbReference>
<organism evidence="2 3">
    <name type="scientific">Solihabitans fulvus</name>
    <dbReference type="NCBI Taxonomy" id="1892852"/>
    <lineage>
        <taxon>Bacteria</taxon>
        <taxon>Bacillati</taxon>
        <taxon>Actinomycetota</taxon>
        <taxon>Actinomycetes</taxon>
        <taxon>Pseudonocardiales</taxon>
        <taxon>Pseudonocardiaceae</taxon>
        <taxon>Solihabitans</taxon>
    </lineage>
</organism>
<dbReference type="RefSeq" id="WP_149851788.1">
    <property type="nucleotide sequence ID" value="NZ_VUOB01000041.1"/>
</dbReference>
<evidence type="ECO:0000313" key="2">
    <source>
        <dbReference type="EMBL" id="KAA2258781.1"/>
    </source>
</evidence>
<dbReference type="OrthoDB" id="3618415at2"/>
<dbReference type="GO" id="GO:0001000">
    <property type="term" value="F:bacterial-type RNA polymerase core enzyme binding"/>
    <property type="evidence" value="ECO:0007669"/>
    <property type="project" value="UniProtKB-UniRule"/>
</dbReference>
<comment type="caution">
    <text evidence="2">The sequence shown here is derived from an EMBL/GenBank/DDBJ whole genome shotgun (WGS) entry which is preliminary data.</text>
</comment>
<dbReference type="GO" id="GO:0045893">
    <property type="term" value="P:positive regulation of DNA-templated transcription"/>
    <property type="evidence" value="ECO:0007669"/>
    <property type="project" value="UniProtKB-UniRule"/>
</dbReference>
<protein>
    <recommendedName>
        <fullName evidence="1">RNA polymerase-binding protein RbpA</fullName>
    </recommendedName>
</protein>
<dbReference type="Pfam" id="PF13397">
    <property type="entry name" value="RbpA"/>
    <property type="match status" value="1"/>
</dbReference>